<dbReference type="GO" id="GO:1990169">
    <property type="term" value="P:stress response to copper ion"/>
    <property type="evidence" value="ECO:0007669"/>
    <property type="project" value="TreeGrafter"/>
</dbReference>
<dbReference type="EMBL" id="SOIJ01000052">
    <property type="protein sequence ID" value="TET93940.1"/>
    <property type="molecule type" value="Genomic_DNA"/>
</dbReference>
<comment type="caution">
    <text evidence="3">The sequence shown here is derived from an EMBL/GenBank/DDBJ whole genome shotgun (WGS) entry which is preliminary data.</text>
</comment>
<dbReference type="GO" id="GO:1990170">
    <property type="term" value="P:stress response to cadmium ion"/>
    <property type="evidence" value="ECO:0007669"/>
    <property type="project" value="TreeGrafter"/>
</dbReference>
<dbReference type="AlphaFoldDB" id="A0A523YR27"/>
<dbReference type="GO" id="GO:0050897">
    <property type="term" value="F:cobalt ion binding"/>
    <property type="evidence" value="ECO:0007669"/>
    <property type="project" value="TreeGrafter"/>
</dbReference>
<dbReference type="InterPro" id="IPR025542">
    <property type="entry name" value="YacH"/>
</dbReference>
<evidence type="ECO:0000313" key="4">
    <source>
        <dbReference type="Proteomes" id="UP000316925"/>
    </source>
</evidence>
<dbReference type="InterPro" id="IPR001943">
    <property type="entry name" value="UVR_dom"/>
</dbReference>
<sequence>MICQVCGEREATFHFQEMTNGQVKELHLCEICAQKKGLGQTFFMPSFSLSDLMAGLTELEVPLSEEASVTCSHCGLSYGDIKRKGKIGCGLCYQELEEYLTPLLERIQGKVRHSGKVPKKGKVEDQKERRIYELRKELEILVRKEEYERAAKLRDEIRRLEREK</sequence>
<dbReference type="InterPro" id="IPR036876">
    <property type="entry name" value="UVR_dom_sf"/>
</dbReference>
<dbReference type="GO" id="GO:0005507">
    <property type="term" value="F:copper ion binding"/>
    <property type="evidence" value="ECO:0007669"/>
    <property type="project" value="TreeGrafter"/>
</dbReference>
<feature type="domain" description="UVR" evidence="2">
    <location>
        <begin position="128"/>
        <end position="163"/>
    </location>
</feature>
<dbReference type="Proteomes" id="UP000316925">
    <property type="component" value="Unassembled WGS sequence"/>
</dbReference>
<accession>A0A523YR27</accession>
<dbReference type="SUPFAM" id="SSF46600">
    <property type="entry name" value="C-terminal UvrC-binding domain of UvrB"/>
    <property type="match status" value="1"/>
</dbReference>
<dbReference type="PANTHER" id="PTHR38430">
    <property type="entry name" value="PROTEIN-ARGININE KINASE ACTIVATOR PROTEIN"/>
    <property type="match status" value="1"/>
</dbReference>
<evidence type="ECO:0000313" key="3">
    <source>
        <dbReference type="EMBL" id="TET93940.1"/>
    </source>
</evidence>
<evidence type="ECO:0000256" key="1">
    <source>
        <dbReference type="SAM" id="Coils"/>
    </source>
</evidence>
<reference evidence="3 4" key="1">
    <citation type="submission" date="2019-03" db="EMBL/GenBank/DDBJ databases">
        <title>Metabolic potential of uncultured bacteria and archaea associated with petroleum seepage in deep-sea sediments.</title>
        <authorList>
            <person name="Dong X."/>
            <person name="Hubert C."/>
        </authorList>
    </citation>
    <scope>NUCLEOTIDE SEQUENCE [LARGE SCALE GENOMIC DNA]</scope>
    <source>
        <strain evidence="3">E29_bin28</strain>
    </source>
</reference>
<dbReference type="GO" id="GO:0046870">
    <property type="term" value="F:cadmium ion binding"/>
    <property type="evidence" value="ECO:0007669"/>
    <property type="project" value="TreeGrafter"/>
</dbReference>
<dbReference type="Gene3D" id="4.10.860.10">
    <property type="entry name" value="UVR domain"/>
    <property type="match status" value="1"/>
</dbReference>
<feature type="coiled-coil region" evidence="1">
    <location>
        <begin position="124"/>
        <end position="163"/>
    </location>
</feature>
<dbReference type="PANTHER" id="PTHR38430:SF1">
    <property type="entry name" value="PROTEIN-ARGININE KINASE ACTIVATOR PROTEIN"/>
    <property type="match status" value="1"/>
</dbReference>
<gene>
    <name evidence="3" type="ORF">E3J33_00965</name>
</gene>
<name>A0A523YR27_UNCAE</name>
<dbReference type="PIRSF" id="PIRSF015034">
    <property type="entry name" value="YacH"/>
    <property type="match status" value="1"/>
</dbReference>
<dbReference type="Pfam" id="PF02151">
    <property type="entry name" value="UVR"/>
    <property type="match status" value="1"/>
</dbReference>
<keyword evidence="1" id="KW-0175">Coiled coil</keyword>
<proteinExistence type="predicted"/>
<protein>
    <recommendedName>
        <fullName evidence="2">UVR domain-containing protein</fullName>
    </recommendedName>
</protein>
<dbReference type="PROSITE" id="PS50151">
    <property type="entry name" value="UVR"/>
    <property type="match status" value="1"/>
</dbReference>
<dbReference type="GO" id="GO:0008270">
    <property type="term" value="F:zinc ion binding"/>
    <property type="evidence" value="ECO:0007669"/>
    <property type="project" value="TreeGrafter"/>
</dbReference>
<organism evidence="3 4">
    <name type="scientific">Aerophobetes bacterium</name>
    <dbReference type="NCBI Taxonomy" id="2030807"/>
    <lineage>
        <taxon>Bacteria</taxon>
        <taxon>Candidatus Aerophobota</taxon>
    </lineage>
</organism>
<evidence type="ECO:0000259" key="2">
    <source>
        <dbReference type="PROSITE" id="PS50151"/>
    </source>
</evidence>